<comment type="similarity">
    <text evidence="2">Belongs to the asaB hydroxylase/desaturase family.</text>
</comment>
<dbReference type="SUPFAM" id="SSF47616">
    <property type="entry name" value="GST C-terminal domain-like"/>
    <property type="match status" value="1"/>
</dbReference>
<dbReference type="InterPro" id="IPR044053">
    <property type="entry name" value="AsaB-like"/>
</dbReference>
<dbReference type="InterPro" id="IPR004046">
    <property type="entry name" value="GST_C"/>
</dbReference>
<dbReference type="PROSITE" id="PS50404">
    <property type="entry name" value="GST_NTER"/>
    <property type="match status" value="1"/>
</dbReference>
<evidence type="ECO:0000313" key="6">
    <source>
        <dbReference type="Proteomes" id="UP001138500"/>
    </source>
</evidence>
<dbReference type="Pfam" id="PF02798">
    <property type="entry name" value="GST_N"/>
    <property type="match status" value="1"/>
</dbReference>
<reference evidence="5 6" key="1">
    <citation type="journal article" date="2018" name="IMA Fungus">
        <title>IMA Genome-F 10: Nine draft genome sequences of Claviceps purpurea s.lat., including C. arundinis, C. humidiphila, and C. cf. spartinae, pseudomolecules for the pitch canker pathogen Fusarium circinatum, draft genome of Davidsoniella eucalypti, Grosmannia galeiformis, Quambalaria eucalypti, and Teratosphaeria destructans.</title>
        <authorList>
            <person name="Wingfield B.D."/>
            <person name="Liu M."/>
            <person name="Nguyen H.D."/>
            <person name="Lane F.A."/>
            <person name="Morgan S.W."/>
            <person name="De Vos L."/>
            <person name="Wilken P.M."/>
            <person name="Duong T.A."/>
            <person name="Aylward J."/>
            <person name="Coetzee M.P."/>
            <person name="Dadej K."/>
            <person name="De Beer Z.W."/>
            <person name="Findlay W."/>
            <person name="Havenga M."/>
            <person name="Kolarik M."/>
            <person name="Menzies J.G."/>
            <person name="Naidoo K."/>
            <person name="Pochopski O."/>
            <person name="Shoukouhi P."/>
            <person name="Santana Q.C."/>
            <person name="Seifert K.A."/>
            <person name="Soal N."/>
            <person name="Steenkamp E.T."/>
            <person name="Tatham C.T."/>
            <person name="van der Nest M.A."/>
            <person name="Wingfield M.J."/>
        </authorList>
    </citation>
    <scope>NUCLEOTIDE SEQUENCE [LARGE SCALE GENOMIC DNA]</scope>
    <source>
        <strain evidence="5">CMW44962</strain>
    </source>
</reference>
<sequence>MNEKSERFIANGLLETLGEDAEYQTFRTPHASRGLIAIDQTTNSSNAKAFSSGAHSHSTTLGQRKLTCGVALHMRVYLSSVRTQGGHCDGTKVERRYVEYNFKDSGKMGLDIYVDPCTINCRKVLAGLALLEVPYSEKFINYFEGEQKSPDYIKINPMATIPAAVDGDCVITESNAILQYAGDLSRIENAYPKDLKQRAEVNRWLLWEASVWFSSCYTLLVENVVKPLLKSQPDQAVIDGAHPGFHKLAAVLDAQLAKTRYVAGPNVTIADIAVMAPAHLHAASQLPLEKYSNINRWIRDMESQPYWQKTQGAVNKALLPGTSANTTNGSTAATLPSHSKHKSVRSKLNYTKALNNQLTELYFYEDDEGKYKTIHEPGDDEQEVEIYDGWAWKDTFDHDRHGFSVKEFKTSFVGSWEDDEGVRSRFYPEIVQFLKQTTGAKKVLVFDHTIRTKANAAKKLTQENGTSQRAPVRLVHCDYTAESGPTRVHQLLPTEAPTLLTRRTAFLNVWKPLSKVEEMPLAMCDIQTSPPTDFFKLFLRYRERTGENYVMKYSPDHKWWYFPDMTEDQVILLKTYESEEGKARFVGHSAFEDPESRVGAPSRESIEIRTICFF</sequence>
<evidence type="ECO:0000259" key="4">
    <source>
        <dbReference type="PROSITE" id="PS50405"/>
    </source>
</evidence>
<feature type="domain" description="GST N-terminal" evidence="3">
    <location>
        <begin position="108"/>
        <end position="189"/>
    </location>
</feature>
<comment type="caution">
    <text evidence="5">The sequence shown here is derived from an EMBL/GenBank/DDBJ whole genome shotgun (WGS) entry which is preliminary data.</text>
</comment>
<dbReference type="OrthoDB" id="412788at2759"/>
<dbReference type="Gene3D" id="1.20.1050.10">
    <property type="match status" value="1"/>
</dbReference>
<dbReference type="PROSITE" id="PS50405">
    <property type="entry name" value="GST_CTER"/>
    <property type="match status" value="1"/>
</dbReference>
<dbReference type="AlphaFoldDB" id="A0A9W7W2C2"/>
<evidence type="ECO:0000259" key="3">
    <source>
        <dbReference type="PROSITE" id="PS50404"/>
    </source>
</evidence>
<dbReference type="Proteomes" id="UP001138500">
    <property type="component" value="Unassembled WGS sequence"/>
</dbReference>
<dbReference type="NCBIfam" id="NF041278">
    <property type="entry name" value="CmcJ_NvfI_EfuI"/>
    <property type="match status" value="1"/>
</dbReference>
<dbReference type="EMBL" id="RIBY02001867">
    <property type="protein sequence ID" value="KAH9827707.1"/>
    <property type="molecule type" value="Genomic_DNA"/>
</dbReference>
<evidence type="ECO:0000313" key="5">
    <source>
        <dbReference type="EMBL" id="KAH9827707.1"/>
    </source>
</evidence>
<keyword evidence="6" id="KW-1185">Reference proteome</keyword>
<gene>
    <name evidence="5" type="ORF">Tdes44962_MAKER00433</name>
</gene>
<proteinExistence type="inferred from homology"/>
<dbReference type="InterPro" id="IPR010987">
    <property type="entry name" value="Glutathione-S-Trfase_C-like"/>
</dbReference>
<dbReference type="SUPFAM" id="SSF52833">
    <property type="entry name" value="Thioredoxin-like"/>
    <property type="match status" value="1"/>
</dbReference>
<organism evidence="5 6">
    <name type="scientific">Teratosphaeria destructans</name>
    <dbReference type="NCBI Taxonomy" id="418781"/>
    <lineage>
        <taxon>Eukaryota</taxon>
        <taxon>Fungi</taxon>
        <taxon>Dikarya</taxon>
        <taxon>Ascomycota</taxon>
        <taxon>Pezizomycotina</taxon>
        <taxon>Dothideomycetes</taxon>
        <taxon>Dothideomycetidae</taxon>
        <taxon>Mycosphaerellales</taxon>
        <taxon>Teratosphaeriaceae</taxon>
        <taxon>Teratosphaeria</taxon>
    </lineage>
</organism>
<dbReference type="PANTHER" id="PTHR34598">
    <property type="entry name" value="BLL6449 PROTEIN"/>
    <property type="match status" value="1"/>
</dbReference>
<name>A0A9W7W2C2_9PEZI</name>
<dbReference type="GO" id="GO:0016491">
    <property type="term" value="F:oxidoreductase activity"/>
    <property type="evidence" value="ECO:0007669"/>
    <property type="project" value="UniProtKB-KW"/>
</dbReference>
<dbReference type="InterPro" id="IPR004045">
    <property type="entry name" value="Glutathione_S-Trfase_N"/>
</dbReference>
<accession>A0A9W7W2C2</accession>
<evidence type="ECO:0000256" key="2">
    <source>
        <dbReference type="ARBA" id="ARBA00023604"/>
    </source>
</evidence>
<dbReference type="InterPro" id="IPR040079">
    <property type="entry name" value="Glutathione_S-Trfase"/>
</dbReference>
<dbReference type="Pfam" id="PF00043">
    <property type="entry name" value="GST_C"/>
    <property type="match status" value="1"/>
</dbReference>
<dbReference type="PANTHER" id="PTHR34598:SF3">
    <property type="entry name" value="OXIDOREDUCTASE AN1597"/>
    <property type="match status" value="1"/>
</dbReference>
<evidence type="ECO:0000256" key="1">
    <source>
        <dbReference type="ARBA" id="ARBA00023002"/>
    </source>
</evidence>
<dbReference type="InterPro" id="IPR036282">
    <property type="entry name" value="Glutathione-S-Trfase_C_sf"/>
</dbReference>
<dbReference type="SFLD" id="SFLDG00358">
    <property type="entry name" value="Main_(cytGST)"/>
    <property type="match status" value="1"/>
</dbReference>
<reference evidence="5 6" key="2">
    <citation type="journal article" date="2021" name="Curr. Genet.">
        <title>Genetic response to nitrogen starvation in the aggressive Eucalyptus foliar pathogen Teratosphaeria destructans.</title>
        <authorList>
            <person name="Havenga M."/>
            <person name="Wingfield B.D."/>
            <person name="Wingfield M.J."/>
            <person name="Dreyer L.L."/>
            <person name="Roets F."/>
            <person name="Aylward J."/>
        </authorList>
    </citation>
    <scope>NUCLEOTIDE SEQUENCE [LARGE SCALE GENOMIC DNA]</scope>
    <source>
        <strain evidence="5">CMW44962</strain>
    </source>
</reference>
<dbReference type="InterPro" id="IPR036249">
    <property type="entry name" value="Thioredoxin-like_sf"/>
</dbReference>
<feature type="domain" description="GST C-terminal" evidence="4">
    <location>
        <begin position="194"/>
        <end position="324"/>
    </location>
</feature>
<protein>
    <submittedName>
        <fullName evidence="5">Glutathione S-transferase, domain-containing protein</fullName>
    </submittedName>
</protein>
<keyword evidence="1" id="KW-0560">Oxidoreductase</keyword>
<dbReference type="SFLD" id="SFLDS00019">
    <property type="entry name" value="Glutathione_Transferase_(cytos"/>
    <property type="match status" value="1"/>
</dbReference>
<dbReference type="Gene3D" id="3.40.30.10">
    <property type="entry name" value="Glutaredoxin"/>
    <property type="match status" value="1"/>
</dbReference>